<name>A0A3L9LCD9_9MICC</name>
<feature type="region of interest" description="Disordered" evidence="1">
    <location>
        <begin position="39"/>
        <end position="63"/>
    </location>
</feature>
<comment type="caution">
    <text evidence="2">The sequence shown here is derived from an EMBL/GenBank/DDBJ whole genome shotgun (WGS) entry which is preliminary data.</text>
</comment>
<gene>
    <name evidence="2" type="ORF">EAE32_05935</name>
</gene>
<protein>
    <submittedName>
        <fullName evidence="2">Uncharacterized protein</fullName>
    </submittedName>
</protein>
<dbReference type="EMBL" id="RDEX01000001">
    <property type="protein sequence ID" value="RLY94687.1"/>
    <property type="molecule type" value="Genomic_DNA"/>
</dbReference>
<sequence>MEAAASSGVGDPEPCGEAADVAAEGLWVLPAAVSFWFPPQPVSRSAPEHTSDHPARCARIERE</sequence>
<evidence type="ECO:0000313" key="3">
    <source>
        <dbReference type="Proteomes" id="UP000277871"/>
    </source>
</evidence>
<proteinExistence type="predicted"/>
<organism evidence="2 3">
    <name type="scientific">Kocuria tytonicola</name>
    <dbReference type="NCBI Taxonomy" id="2055946"/>
    <lineage>
        <taxon>Bacteria</taxon>
        <taxon>Bacillati</taxon>
        <taxon>Actinomycetota</taxon>
        <taxon>Actinomycetes</taxon>
        <taxon>Micrococcales</taxon>
        <taxon>Micrococcaceae</taxon>
        <taxon>Kocuria</taxon>
    </lineage>
</organism>
<evidence type="ECO:0000313" key="2">
    <source>
        <dbReference type="EMBL" id="RLY94687.1"/>
    </source>
</evidence>
<dbReference type="Proteomes" id="UP000277871">
    <property type="component" value="Unassembled WGS sequence"/>
</dbReference>
<evidence type="ECO:0000256" key="1">
    <source>
        <dbReference type="SAM" id="MobiDB-lite"/>
    </source>
</evidence>
<dbReference type="AlphaFoldDB" id="A0A3L9LCD9"/>
<reference evidence="2 3" key="1">
    <citation type="submission" date="2018-10" db="EMBL/GenBank/DDBJ databases">
        <title>Kocuria tytonicola, new bacteria from the preen glands of American barn owls (Tyto furcata).</title>
        <authorList>
            <person name="Braun M.S."/>
            <person name="Wang E."/>
            <person name="Zimmermann S."/>
            <person name="Boutin S."/>
            <person name="Wagner H."/>
            <person name="Wink M."/>
        </authorList>
    </citation>
    <scope>NUCLEOTIDE SEQUENCE [LARGE SCALE GENOMIC DNA]</scope>
    <source>
        <strain evidence="2 3">473</strain>
    </source>
</reference>
<accession>A0A3L9LCD9</accession>
<keyword evidence="3" id="KW-1185">Reference proteome</keyword>
<feature type="compositionally biased region" description="Basic and acidic residues" evidence="1">
    <location>
        <begin position="46"/>
        <end position="63"/>
    </location>
</feature>